<gene>
    <name evidence="1" type="ORF">Hypma_010805</name>
</gene>
<proteinExistence type="predicted"/>
<keyword evidence="2" id="KW-1185">Reference proteome</keyword>
<reference evidence="1" key="1">
    <citation type="submission" date="2018-04" db="EMBL/GenBank/DDBJ databases">
        <title>Whole genome sequencing of Hypsizygus marmoreus.</title>
        <authorList>
            <person name="Choi I.-G."/>
            <person name="Min B."/>
            <person name="Kim J.-G."/>
            <person name="Kim S."/>
            <person name="Oh Y.-L."/>
            <person name="Kong W.-S."/>
            <person name="Park H."/>
            <person name="Jeong J."/>
            <person name="Song E.-S."/>
        </authorList>
    </citation>
    <scope>NUCLEOTIDE SEQUENCE [LARGE SCALE GENOMIC DNA]</scope>
    <source>
        <strain evidence="1">51987-8</strain>
    </source>
</reference>
<sequence length="78" mass="8285">MVTALHVVEADALTTEHSSNYIHDVSVCHGTSWMTLLTGIKDHLNVAAFSTSCAEEQCRSARVAPSGLDGQAAHEMAC</sequence>
<protein>
    <submittedName>
        <fullName evidence="1">Uncharacterized protein</fullName>
    </submittedName>
</protein>
<dbReference type="InParanoid" id="A0A369JQ81"/>
<evidence type="ECO:0000313" key="2">
    <source>
        <dbReference type="Proteomes" id="UP000076154"/>
    </source>
</evidence>
<comment type="caution">
    <text evidence="1">The sequence shown here is derived from an EMBL/GenBank/DDBJ whole genome shotgun (WGS) entry which is preliminary data.</text>
</comment>
<organism evidence="1 2">
    <name type="scientific">Hypsizygus marmoreus</name>
    <name type="common">White beech mushroom</name>
    <name type="synonym">Agaricus marmoreus</name>
    <dbReference type="NCBI Taxonomy" id="39966"/>
    <lineage>
        <taxon>Eukaryota</taxon>
        <taxon>Fungi</taxon>
        <taxon>Dikarya</taxon>
        <taxon>Basidiomycota</taxon>
        <taxon>Agaricomycotina</taxon>
        <taxon>Agaricomycetes</taxon>
        <taxon>Agaricomycetidae</taxon>
        <taxon>Agaricales</taxon>
        <taxon>Tricholomatineae</taxon>
        <taxon>Lyophyllaceae</taxon>
        <taxon>Hypsizygus</taxon>
    </lineage>
</organism>
<evidence type="ECO:0000313" key="1">
    <source>
        <dbReference type="EMBL" id="RDB21843.1"/>
    </source>
</evidence>
<accession>A0A369JQ81</accession>
<dbReference type="EMBL" id="LUEZ02000053">
    <property type="protein sequence ID" value="RDB21843.1"/>
    <property type="molecule type" value="Genomic_DNA"/>
</dbReference>
<dbReference type="AlphaFoldDB" id="A0A369JQ81"/>
<name>A0A369JQ81_HYPMA</name>
<dbReference type="Proteomes" id="UP000076154">
    <property type="component" value="Unassembled WGS sequence"/>
</dbReference>